<dbReference type="GO" id="GO:0006779">
    <property type="term" value="P:porphyrin-containing compound biosynthetic process"/>
    <property type="evidence" value="ECO:0007669"/>
    <property type="project" value="InterPro"/>
</dbReference>
<feature type="domain" description="Uroporphyrinogen decarboxylase (URO-D)" evidence="1">
    <location>
        <begin position="157"/>
        <end position="348"/>
    </location>
</feature>
<dbReference type="PANTHER" id="PTHR47099:SF1">
    <property type="entry name" value="METHYLCOBAMIDE:COM METHYLTRANSFERASE MTBA"/>
    <property type="match status" value="1"/>
</dbReference>
<sequence length="352" mass="40766">MTPRERWKTALAHREPDRVPVHDSPWRATLTRWHREGLPEEIPVHEYFGYELSGCGADLSPRFPIRVLERNETFIVETTSTGGVRKNFRDYSTTPEVVDWPIKGRGDWDRIRKRLEPDYTRVDWVSARTGFERAREEGRFITFNAAMGYDCFQGYIKTEGLLMALVEEEAWVREMFRTHAELLVAMAKMMIEKGFDFDGAFLFNDMGYRNGPLFSPETYRRTLLETDRMVCDFFHSHGMPVILHSCGDVRKLIPGLIEAGFDCLQPLEVKAGMDLRELKPLYGDRMAFMGGIDVRAMAADDPRLIEEEIRGKFEVAKRGGGYIYHSDHSIPKNVSLGQYRRVMELVKECGRY</sequence>
<dbReference type="Pfam" id="PF01208">
    <property type="entry name" value="URO-D"/>
    <property type="match status" value="1"/>
</dbReference>
<evidence type="ECO:0000259" key="1">
    <source>
        <dbReference type="Pfam" id="PF01208"/>
    </source>
</evidence>
<dbReference type="Gene3D" id="3.20.20.210">
    <property type="match status" value="1"/>
</dbReference>
<gene>
    <name evidence="2" type="ORF">A3F84_22175</name>
</gene>
<dbReference type="SUPFAM" id="SSF51726">
    <property type="entry name" value="UROD/MetE-like"/>
    <property type="match status" value="1"/>
</dbReference>
<evidence type="ECO:0000313" key="2">
    <source>
        <dbReference type="EMBL" id="OGG56340.1"/>
    </source>
</evidence>
<proteinExistence type="predicted"/>
<dbReference type="Proteomes" id="UP000178606">
    <property type="component" value="Unassembled WGS sequence"/>
</dbReference>
<dbReference type="EMBL" id="MFKF01000034">
    <property type="protein sequence ID" value="OGG56340.1"/>
    <property type="molecule type" value="Genomic_DNA"/>
</dbReference>
<dbReference type="InterPro" id="IPR000257">
    <property type="entry name" value="Uroporphyrinogen_deCOase"/>
</dbReference>
<reference evidence="2 3" key="1">
    <citation type="journal article" date="2016" name="Nat. Commun.">
        <title>Thousands of microbial genomes shed light on interconnected biogeochemical processes in an aquifer system.</title>
        <authorList>
            <person name="Anantharaman K."/>
            <person name="Brown C.T."/>
            <person name="Hug L.A."/>
            <person name="Sharon I."/>
            <person name="Castelle C.J."/>
            <person name="Probst A.J."/>
            <person name="Thomas B.C."/>
            <person name="Singh A."/>
            <person name="Wilkins M.J."/>
            <person name="Karaoz U."/>
            <person name="Brodie E.L."/>
            <person name="Williams K.H."/>
            <person name="Hubbard S.S."/>
            <person name="Banfield J.F."/>
        </authorList>
    </citation>
    <scope>NUCLEOTIDE SEQUENCE [LARGE SCALE GENOMIC DNA]</scope>
    <source>
        <strain evidence="3">RIFCSPLOWO2_12_FULL_64_10</strain>
    </source>
</reference>
<dbReference type="InterPro" id="IPR038071">
    <property type="entry name" value="UROD/MetE-like_sf"/>
</dbReference>
<protein>
    <recommendedName>
        <fullName evidence="1">Uroporphyrinogen decarboxylase (URO-D) domain-containing protein</fullName>
    </recommendedName>
</protein>
<evidence type="ECO:0000313" key="3">
    <source>
        <dbReference type="Proteomes" id="UP000178606"/>
    </source>
</evidence>
<comment type="caution">
    <text evidence="2">The sequence shown here is derived from an EMBL/GenBank/DDBJ whole genome shotgun (WGS) entry which is preliminary data.</text>
</comment>
<dbReference type="AlphaFoldDB" id="A0A1F6D4T3"/>
<accession>A0A1F6D4T3</accession>
<dbReference type="GO" id="GO:0004853">
    <property type="term" value="F:uroporphyrinogen decarboxylase activity"/>
    <property type="evidence" value="ECO:0007669"/>
    <property type="project" value="InterPro"/>
</dbReference>
<organism evidence="2 3">
    <name type="scientific">Handelsmanbacteria sp. (strain RIFCSPLOWO2_12_FULL_64_10)</name>
    <dbReference type="NCBI Taxonomy" id="1817868"/>
    <lineage>
        <taxon>Bacteria</taxon>
        <taxon>Candidatus Handelsmaniibacteriota</taxon>
    </lineage>
</organism>
<dbReference type="InterPro" id="IPR052024">
    <property type="entry name" value="Methanogen_methyltrans"/>
</dbReference>
<name>A0A1F6D4T3_HANXR</name>
<dbReference type="PANTHER" id="PTHR47099">
    <property type="entry name" value="METHYLCOBAMIDE:COM METHYLTRANSFERASE MTBA"/>
    <property type="match status" value="1"/>
</dbReference>